<organism evidence="2 3">
    <name type="scientific">Smittium culicis</name>
    <dbReference type="NCBI Taxonomy" id="133412"/>
    <lineage>
        <taxon>Eukaryota</taxon>
        <taxon>Fungi</taxon>
        <taxon>Fungi incertae sedis</taxon>
        <taxon>Zoopagomycota</taxon>
        <taxon>Kickxellomycotina</taxon>
        <taxon>Harpellomycetes</taxon>
        <taxon>Harpellales</taxon>
        <taxon>Legeriomycetaceae</taxon>
        <taxon>Smittium</taxon>
    </lineage>
</organism>
<proteinExistence type="predicted"/>
<name>A0A1R1Y276_9FUNG</name>
<evidence type="ECO:0000256" key="1">
    <source>
        <dbReference type="SAM" id="MobiDB-lite"/>
    </source>
</evidence>
<sequence>MQSIIYLGMDINFGQMNFRIPKQKFRDLKREASISDQKRKDDTKMLSDFHREDAGSERRPPSRENRDQETFGAQLRGLCTTRDWNTELSWDHPALDNLIWWRNHLKE</sequence>
<feature type="compositionally biased region" description="Basic and acidic residues" evidence="1">
    <location>
        <begin position="29"/>
        <end position="69"/>
    </location>
</feature>
<dbReference type="EMBL" id="LSSN01001126">
    <property type="protein sequence ID" value="OMJ20929.1"/>
    <property type="molecule type" value="Genomic_DNA"/>
</dbReference>
<comment type="caution">
    <text evidence="2">The sequence shown here is derived from an EMBL/GenBank/DDBJ whole genome shotgun (WGS) entry which is preliminary data.</text>
</comment>
<accession>A0A1R1Y276</accession>
<protein>
    <submittedName>
        <fullName evidence="2">Uncharacterized protein</fullName>
    </submittedName>
</protein>
<reference evidence="2 3" key="1">
    <citation type="submission" date="2017-01" db="EMBL/GenBank/DDBJ databases">
        <authorList>
            <person name="Mah S.A."/>
            <person name="Swanson W.J."/>
            <person name="Moy G.W."/>
            <person name="Vacquier V.D."/>
        </authorList>
    </citation>
    <scope>NUCLEOTIDE SEQUENCE [LARGE SCALE GENOMIC DNA]</scope>
    <source>
        <strain evidence="2 3">GSMNP</strain>
    </source>
</reference>
<dbReference type="Proteomes" id="UP000187283">
    <property type="component" value="Unassembled WGS sequence"/>
</dbReference>
<evidence type="ECO:0000313" key="2">
    <source>
        <dbReference type="EMBL" id="OMJ20929.1"/>
    </source>
</evidence>
<keyword evidence="3" id="KW-1185">Reference proteome</keyword>
<evidence type="ECO:0000313" key="3">
    <source>
        <dbReference type="Proteomes" id="UP000187283"/>
    </source>
</evidence>
<gene>
    <name evidence="2" type="ORF">AYI70_g3786</name>
</gene>
<dbReference type="AlphaFoldDB" id="A0A1R1Y276"/>
<feature type="region of interest" description="Disordered" evidence="1">
    <location>
        <begin position="29"/>
        <end position="72"/>
    </location>
</feature>